<evidence type="ECO:0000259" key="1">
    <source>
        <dbReference type="Pfam" id="PF20056"/>
    </source>
</evidence>
<reference evidence="2" key="1">
    <citation type="submission" date="2022-08" db="EMBL/GenBank/DDBJ databases">
        <authorList>
            <person name="Li F."/>
        </authorList>
    </citation>
    <scope>NUCLEOTIDE SEQUENCE</scope>
    <source>
        <strain evidence="2">MQZ15Z-1</strain>
    </source>
</reference>
<evidence type="ECO:0000313" key="3">
    <source>
        <dbReference type="Proteomes" id="UP001151088"/>
    </source>
</evidence>
<keyword evidence="3" id="KW-1185">Reference proteome</keyword>
<dbReference type="RefSeq" id="WP_258733792.1">
    <property type="nucleotide sequence ID" value="NZ_JANTHZ010000007.1"/>
</dbReference>
<organism evidence="2 3">
    <name type="scientific">Ancylobacter mangrovi</name>
    <dbReference type="NCBI Taxonomy" id="2972472"/>
    <lineage>
        <taxon>Bacteria</taxon>
        <taxon>Pseudomonadati</taxon>
        <taxon>Pseudomonadota</taxon>
        <taxon>Alphaproteobacteria</taxon>
        <taxon>Hyphomicrobiales</taxon>
        <taxon>Xanthobacteraceae</taxon>
        <taxon>Ancylobacter</taxon>
    </lineage>
</organism>
<accession>A0A9X2PIA7</accession>
<feature type="domain" description="DUF6455" evidence="1">
    <location>
        <begin position="4"/>
        <end position="78"/>
    </location>
</feature>
<proteinExistence type="predicted"/>
<sequence>MKVDTIDERLALFGRMLEQAGVDVDSPTLSERELRAAVQRCLGCQAGDECRAWVAEASENQPPPGFCRNVEPFARWAERQADIEFASLSEAVCSLDAAGSGS</sequence>
<dbReference type="EMBL" id="JANTHZ010000007">
    <property type="protein sequence ID" value="MCS0496635.1"/>
    <property type="molecule type" value="Genomic_DNA"/>
</dbReference>
<protein>
    <submittedName>
        <fullName evidence="2">DUF6455 family protein</fullName>
    </submittedName>
</protein>
<dbReference type="AlphaFoldDB" id="A0A9X2PIA7"/>
<dbReference type="InterPro" id="IPR045601">
    <property type="entry name" value="DUF6455"/>
</dbReference>
<gene>
    <name evidence="2" type="ORF">NVS89_16155</name>
</gene>
<comment type="caution">
    <text evidence="2">The sequence shown here is derived from an EMBL/GenBank/DDBJ whole genome shotgun (WGS) entry which is preliminary data.</text>
</comment>
<dbReference type="Proteomes" id="UP001151088">
    <property type="component" value="Unassembled WGS sequence"/>
</dbReference>
<dbReference type="Pfam" id="PF20056">
    <property type="entry name" value="DUF6455"/>
    <property type="match status" value="1"/>
</dbReference>
<evidence type="ECO:0000313" key="2">
    <source>
        <dbReference type="EMBL" id="MCS0496635.1"/>
    </source>
</evidence>
<name>A0A9X2PIA7_9HYPH</name>